<evidence type="ECO:0000256" key="3">
    <source>
        <dbReference type="ARBA" id="ARBA00022801"/>
    </source>
</evidence>
<dbReference type="GO" id="GO:0004000">
    <property type="term" value="F:adenosine deaminase activity"/>
    <property type="evidence" value="ECO:0007669"/>
    <property type="project" value="TreeGrafter"/>
</dbReference>
<proteinExistence type="predicted"/>
<dbReference type="PANTHER" id="PTHR11409:SF37">
    <property type="entry name" value="ADENOSINE DEAMINASE DOMAIN-CONTAINING PROTEIN"/>
    <property type="match status" value="1"/>
</dbReference>
<evidence type="ECO:0000259" key="4">
    <source>
        <dbReference type="Pfam" id="PF00962"/>
    </source>
</evidence>
<protein>
    <submittedName>
        <fullName evidence="5">Adenosine deaminase 2</fullName>
    </submittedName>
</protein>
<dbReference type="Proteomes" id="UP000785200">
    <property type="component" value="Unassembled WGS sequence"/>
</dbReference>
<gene>
    <name evidence="5" type="ORF">D0Z07_4675</name>
</gene>
<dbReference type="InterPro" id="IPR032466">
    <property type="entry name" value="Metal_Hydrolase"/>
</dbReference>
<dbReference type="GO" id="GO:0046872">
    <property type="term" value="F:metal ion binding"/>
    <property type="evidence" value="ECO:0007669"/>
    <property type="project" value="UniProtKB-KW"/>
</dbReference>
<dbReference type="SUPFAM" id="SSF51556">
    <property type="entry name" value="Metallo-dependent hydrolases"/>
    <property type="match status" value="1"/>
</dbReference>
<evidence type="ECO:0000313" key="6">
    <source>
        <dbReference type="Proteomes" id="UP000785200"/>
    </source>
</evidence>
<keyword evidence="3" id="KW-0378">Hydrolase</keyword>
<evidence type="ECO:0000256" key="1">
    <source>
        <dbReference type="ARBA" id="ARBA00001947"/>
    </source>
</evidence>
<dbReference type="InterPro" id="IPR006330">
    <property type="entry name" value="Ado/ade_deaminase"/>
</dbReference>
<reference evidence="5" key="1">
    <citation type="submission" date="2019-07" db="EMBL/GenBank/DDBJ databases">
        <title>Hyphodiscus hymeniophilus genome sequencing and assembly.</title>
        <authorList>
            <person name="Kramer G."/>
            <person name="Nodwell J."/>
        </authorList>
    </citation>
    <scope>NUCLEOTIDE SEQUENCE</scope>
    <source>
        <strain evidence="5">ATCC 34498</strain>
    </source>
</reference>
<organism evidence="5 6">
    <name type="scientific">Hyphodiscus hymeniophilus</name>
    <dbReference type="NCBI Taxonomy" id="353542"/>
    <lineage>
        <taxon>Eukaryota</taxon>
        <taxon>Fungi</taxon>
        <taxon>Dikarya</taxon>
        <taxon>Ascomycota</taxon>
        <taxon>Pezizomycotina</taxon>
        <taxon>Leotiomycetes</taxon>
        <taxon>Helotiales</taxon>
        <taxon>Hyphodiscaceae</taxon>
        <taxon>Hyphodiscus</taxon>
    </lineage>
</organism>
<feature type="domain" description="Adenosine deaminase" evidence="4">
    <location>
        <begin position="255"/>
        <end position="557"/>
    </location>
</feature>
<accession>A0A9P7AXC6</accession>
<dbReference type="Gene3D" id="3.20.20.140">
    <property type="entry name" value="Metal-dependent hydrolases"/>
    <property type="match status" value="1"/>
</dbReference>
<dbReference type="PANTHER" id="PTHR11409">
    <property type="entry name" value="ADENOSINE DEAMINASE"/>
    <property type="match status" value="1"/>
</dbReference>
<dbReference type="OrthoDB" id="7202371at2759"/>
<sequence>MPVRSPPQRAFVHSPTYSTEDEYNTARAALIQAEKASAFDALVIATASEVEKKANEIVRGIRNYDWDETYGKPPSSKRVEEDTGNILVENTAGDHFLSNVNLINKTELFKVARKMPKGAHLHVHFNSCLPPKFLIKEARKIPDTMWICSSRPLTSDAEFHNCRIQFNVFNAEGVAAANKKLDMDQKVPQQPDASIFSPKYLPMRWMKYEDFISQFDWTDDRHENRRYHGIDGVEDWLEKKMVFSDEEAHDVSQTSRGIWERFNFRTQMMKGLFAYETAYRNYTRACIKDFVDDNIQYAEVRPNFMTTNQLKTDDGGSMLNNEDIMRILDDGVRATLAEIEEEGRYFADMKVIYCTPRSFNNAATAKSLNECIELKKKFSHLICGFDIMGHEEMGHELKKFIPEFLDFRKKCNEQNLEIPFLFHCGETLQVGDRVDGNLFDAVLLNSKRIGHGYAIARHPLLMEMFKAKNIAIESCPISNEILGLTPVMAGHHLPILLANNVPCTINSDNATFYKSSLSHDFYQVMIGSEDMSLLGWKQLAQWSLEHSCMDEAQKREVTAVWQQKWDEFCQWIVDTYSDKLGYEHQLDLSRADWIPPAAN</sequence>
<dbReference type="AlphaFoldDB" id="A0A9P7AXC6"/>
<dbReference type="GO" id="GO:0046103">
    <property type="term" value="P:inosine biosynthetic process"/>
    <property type="evidence" value="ECO:0007669"/>
    <property type="project" value="TreeGrafter"/>
</dbReference>
<comment type="cofactor">
    <cofactor evidence="1">
        <name>Zn(2+)</name>
        <dbReference type="ChEBI" id="CHEBI:29105"/>
    </cofactor>
</comment>
<keyword evidence="6" id="KW-1185">Reference proteome</keyword>
<name>A0A9P7AXC6_9HELO</name>
<comment type="caution">
    <text evidence="5">The sequence shown here is derived from an EMBL/GenBank/DDBJ whole genome shotgun (WGS) entry which is preliminary data.</text>
</comment>
<dbReference type="GO" id="GO:0006154">
    <property type="term" value="P:adenosine catabolic process"/>
    <property type="evidence" value="ECO:0007669"/>
    <property type="project" value="TreeGrafter"/>
</dbReference>
<dbReference type="Pfam" id="PF00962">
    <property type="entry name" value="A_deaminase"/>
    <property type="match status" value="1"/>
</dbReference>
<evidence type="ECO:0000313" key="5">
    <source>
        <dbReference type="EMBL" id="KAG0648915.1"/>
    </source>
</evidence>
<keyword evidence="2" id="KW-0479">Metal-binding</keyword>
<dbReference type="EMBL" id="VNKQ01000009">
    <property type="protein sequence ID" value="KAG0648915.1"/>
    <property type="molecule type" value="Genomic_DNA"/>
</dbReference>
<evidence type="ECO:0000256" key="2">
    <source>
        <dbReference type="ARBA" id="ARBA00022723"/>
    </source>
</evidence>
<dbReference type="InterPro" id="IPR001365">
    <property type="entry name" value="A_deaminase_dom"/>
</dbReference>